<reference evidence="1" key="2">
    <citation type="journal article" date="2015" name="Data Brief">
        <title>Shoot transcriptome of the giant reed, Arundo donax.</title>
        <authorList>
            <person name="Barrero R.A."/>
            <person name="Guerrero F.D."/>
            <person name="Moolhuijzen P."/>
            <person name="Goolsby J.A."/>
            <person name="Tidwell J."/>
            <person name="Bellgard S.E."/>
            <person name="Bellgard M.I."/>
        </authorList>
    </citation>
    <scope>NUCLEOTIDE SEQUENCE</scope>
    <source>
        <tissue evidence="1">Shoot tissue taken approximately 20 cm above the soil surface</tissue>
    </source>
</reference>
<organism evidence="1">
    <name type="scientific">Arundo donax</name>
    <name type="common">Giant reed</name>
    <name type="synonym">Donax arundinaceus</name>
    <dbReference type="NCBI Taxonomy" id="35708"/>
    <lineage>
        <taxon>Eukaryota</taxon>
        <taxon>Viridiplantae</taxon>
        <taxon>Streptophyta</taxon>
        <taxon>Embryophyta</taxon>
        <taxon>Tracheophyta</taxon>
        <taxon>Spermatophyta</taxon>
        <taxon>Magnoliopsida</taxon>
        <taxon>Liliopsida</taxon>
        <taxon>Poales</taxon>
        <taxon>Poaceae</taxon>
        <taxon>PACMAD clade</taxon>
        <taxon>Arundinoideae</taxon>
        <taxon>Arundineae</taxon>
        <taxon>Arundo</taxon>
    </lineage>
</organism>
<dbReference type="AlphaFoldDB" id="A0A0A9F7Z9"/>
<name>A0A0A9F7Z9_ARUDO</name>
<proteinExistence type="predicted"/>
<protein>
    <submittedName>
        <fullName evidence="1">Uncharacterized protein</fullName>
    </submittedName>
</protein>
<dbReference type="EMBL" id="GBRH01191630">
    <property type="protein sequence ID" value="JAE06266.1"/>
    <property type="molecule type" value="Transcribed_RNA"/>
</dbReference>
<sequence>MNFAQFIFAQHIFTFILHNIFSH</sequence>
<accession>A0A0A9F7Z9</accession>
<reference evidence="1" key="1">
    <citation type="submission" date="2014-09" db="EMBL/GenBank/DDBJ databases">
        <authorList>
            <person name="Magalhaes I.L.F."/>
            <person name="Oliveira U."/>
            <person name="Santos F.R."/>
            <person name="Vidigal T.H.D.A."/>
            <person name="Brescovit A.D."/>
            <person name="Santos A.J."/>
        </authorList>
    </citation>
    <scope>NUCLEOTIDE SEQUENCE</scope>
    <source>
        <tissue evidence="1">Shoot tissue taken approximately 20 cm above the soil surface</tissue>
    </source>
</reference>
<evidence type="ECO:0000313" key="1">
    <source>
        <dbReference type="EMBL" id="JAE06266.1"/>
    </source>
</evidence>